<gene>
    <name evidence="3" type="ORF">FOZ61_009850</name>
</gene>
<keyword evidence="2" id="KW-0732">Signal</keyword>
<protein>
    <submittedName>
        <fullName evidence="3">Uncharacterized protein</fullName>
    </submittedName>
</protein>
<reference evidence="3 4" key="1">
    <citation type="submission" date="2020-04" db="EMBL/GenBank/DDBJ databases">
        <title>Perkinsus olseni comparative genomics.</title>
        <authorList>
            <person name="Bogema D.R."/>
        </authorList>
    </citation>
    <scope>NUCLEOTIDE SEQUENCE [LARGE SCALE GENOMIC DNA]</scope>
    <source>
        <strain evidence="3">ATCC PRA-179</strain>
    </source>
</reference>
<evidence type="ECO:0000313" key="3">
    <source>
        <dbReference type="EMBL" id="KAF4666371.1"/>
    </source>
</evidence>
<name>A0A7J6M5N7_PEROL</name>
<evidence type="ECO:0000256" key="1">
    <source>
        <dbReference type="SAM" id="MobiDB-lite"/>
    </source>
</evidence>
<evidence type="ECO:0000313" key="4">
    <source>
        <dbReference type="Proteomes" id="UP000570595"/>
    </source>
</evidence>
<feature type="region of interest" description="Disordered" evidence="1">
    <location>
        <begin position="29"/>
        <end position="65"/>
    </location>
</feature>
<sequence>MRPFLGWAASVIGLCAAMGGIRECLSAYSPAPENPSNKRKRSSSGPSEKKRRLSSGEPSRKIEEKDCRMKNITHVRDDGVSIEYCSINGMTLQKNFFYTSKKTANGNEKYFTITCAGSSFQTMINMLDDPSTPEVALPSTEGHRTLMMATFMIFQMPRVGKSSIPCSEERLKCI</sequence>
<organism evidence="3 4">
    <name type="scientific">Perkinsus olseni</name>
    <name type="common">Perkinsus atlanticus</name>
    <dbReference type="NCBI Taxonomy" id="32597"/>
    <lineage>
        <taxon>Eukaryota</taxon>
        <taxon>Sar</taxon>
        <taxon>Alveolata</taxon>
        <taxon>Perkinsozoa</taxon>
        <taxon>Perkinsea</taxon>
        <taxon>Perkinsida</taxon>
        <taxon>Perkinsidae</taxon>
        <taxon>Perkinsus</taxon>
    </lineage>
</organism>
<feature type="chain" id="PRO_5029596099" evidence="2">
    <location>
        <begin position="18"/>
        <end position="174"/>
    </location>
</feature>
<proteinExistence type="predicted"/>
<dbReference type="AlphaFoldDB" id="A0A7J6M5N7"/>
<dbReference type="Proteomes" id="UP000570595">
    <property type="component" value="Unassembled WGS sequence"/>
</dbReference>
<dbReference type="EMBL" id="JABAHT010000075">
    <property type="protein sequence ID" value="KAF4666371.1"/>
    <property type="molecule type" value="Genomic_DNA"/>
</dbReference>
<comment type="caution">
    <text evidence="3">The sequence shown here is derived from an EMBL/GenBank/DDBJ whole genome shotgun (WGS) entry which is preliminary data.</text>
</comment>
<evidence type="ECO:0000256" key="2">
    <source>
        <dbReference type="SAM" id="SignalP"/>
    </source>
</evidence>
<feature type="signal peptide" evidence="2">
    <location>
        <begin position="1"/>
        <end position="17"/>
    </location>
</feature>
<accession>A0A7J6M5N7</accession>